<evidence type="ECO:0000256" key="9">
    <source>
        <dbReference type="PIRNR" id="PIRNR038084"/>
    </source>
</evidence>
<evidence type="ECO:0000256" key="8">
    <source>
        <dbReference type="ARBA" id="ARBA00048017"/>
    </source>
</evidence>
<dbReference type="GO" id="GO:0004402">
    <property type="term" value="F:histone acetyltransferase activity"/>
    <property type="evidence" value="ECO:0007669"/>
    <property type="project" value="UniProtKB-UniRule"/>
</dbReference>
<feature type="domain" description="Histone acetyl transferase HAT1 N-terminal" evidence="14">
    <location>
        <begin position="17"/>
        <end position="180"/>
    </location>
</feature>
<protein>
    <recommendedName>
        <fullName evidence="4 9">Histone acetyltransferase type B catalytic subunit</fullName>
        <ecNumber evidence="3 9">2.3.1.48</ecNumber>
    </recommendedName>
</protein>
<comment type="catalytic activity">
    <reaction evidence="8 9">
        <text>L-lysyl-[protein] + acetyl-CoA = N(6)-acetyl-L-lysyl-[protein] + CoA + H(+)</text>
        <dbReference type="Rhea" id="RHEA:45948"/>
        <dbReference type="Rhea" id="RHEA-COMP:9752"/>
        <dbReference type="Rhea" id="RHEA-COMP:10731"/>
        <dbReference type="ChEBI" id="CHEBI:15378"/>
        <dbReference type="ChEBI" id="CHEBI:29969"/>
        <dbReference type="ChEBI" id="CHEBI:57287"/>
        <dbReference type="ChEBI" id="CHEBI:57288"/>
        <dbReference type="ChEBI" id="CHEBI:61930"/>
        <dbReference type="EC" id="2.3.1.48"/>
    </reaction>
</comment>
<evidence type="ECO:0000256" key="11">
    <source>
        <dbReference type="PIRSR" id="PIRSR038084-2"/>
    </source>
</evidence>
<feature type="region of interest" description="Interaction with histone H4 N-terminus" evidence="11">
    <location>
        <begin position="53"/>
        <end position="55"/>
    </location>
</feature>
<dbReference type="InterPro" id="IPR019467">
    <property type="entry name" value="Hat1_N"/>
</dbReference>
<keyword evidence="17" id="KW-1185">Reference proteome</keyword>
<evidence type="ECO:0000256" key="2">
    <source>
        <dbReference type="ARBA" id="ARBA00010543"/>
    </source>
</evidence>
<dbReference type="Proteomes" id="UP000440578">
    <property type="component" value="Unassembled WGS sequence"/>
</dbReference>
<gene>
    <name evidence="16" type="primary">Hat1_1</name>
    <name evidence="16" type="ORF">FJT64_026313</name>
</gene>
<evidence type="ECO:0000256" key="1">
    <source>
        <dbReference type="ARBA" id="ARBA00004123"/>
    </source>
</evidence>
<evidence type="ECO:0000256" key="7">
    <source>
        <dbReference type="ARBA" id="ARBA00023315"/>
    </source>
</evidence>
<evidence type="ECO:0000256" key="4">
    <source>
        <dbReference type="ARBA" id="ARBA00021268"/>
    </source>
</evidence>
<reference evidence="16 17" key="1">
    <citation type="submission" date="2019-07" db="EMBL/GenBank/DDBJ databases">
        <title>Draft genome assembly of a fouling barnacle, Amphibalanus amphitrite (Darwin, 1854): The first reference genome for Thecostraca.</title>
        <authorList>
            <person name="Kim W."/>
        </authorList>
    </citation>
    <scope>NUCLEOTIDE SEQUENCE [LARGE SCALE GENOMIC DNA]</scope>
    <source>
        <strain evidence="16">SNU_AA5</strain>
        <tissue evidence="16">Soma without cirri and trophi</tissue>
    </source>
</reference>
<keyword evidence="6" id="KW-0539">Nucleus</keyword>
<dbReference type="GO" id="GO:0000781">
    <property type="term" value="C:chromosome, telomeric region"/>
    <property type="evidence" value="ECO:0007669"/>
    <property type="project" value="GOC"/>
</dbReference>
<dbReference type="InterPro" id="IPR013523">
    <property type="entry name" value="Hist_AcTrfase_HAT1_C"/>
</dbReference>
<dbReference type="AlphaFoldDB" id="A0A6A4W4M6"/>
<dbReference type="InterPro" id="IPR016181">
    <property type="entry name" value="Acyl_CoA_acyltransferase"/>
</dbReference>
<dbReference type="InterPro" id="IPR048776">
    <property type="entry name" value="HAT1_C"/>
</dbReference>
<dbReference type="InterPro" id="IPR037113">
    <property type="entry name" value="Hat1_N_sf"/>
</dbReference>
<dbReference type="GO" id="GO:0005634">
    <property type="term" value="C:nucleus"/>
    <property type="evidence" value="ECO:0007669"/>
    <property type="project" value="UniProtKB-SubCell"/>
</dbReference>
<dbReference type="Gene3D" id="1.10.10.390">
    <property type="match status" value="1"/>
</dbReference>
<evidence type="ECO:0000256" key="5">
    <source>
        <dbReference type="ARBA" id="ARBA00022679"/>
    </source>
</evidence>
<evidence type="ECO:0000256" key="6">
    <source>
        <dbReference type="ARBA" id="ARBA00023242"/>
    </source>
</evidence>
<dbReference type="Pfam" id="PF21183">
    <property type="entry name" value="HAT1_C"/>
    <property type="match status" value="1"/>
</dbReference>
<evidence type="ECO:0000259" key="14">
    <source>
        <dbReference type="Pfam" id="PF10394"/>
    </source>
</evidence>
<dbReference type="EMBL" id="VIIS01001173">
    <property type="protein sequence ID" value="KAF0301305.1"/>
    <property type="molecule type" value="Genomic_DNA"/>
</dbReference>
<dbReference type="Pfam" id="PF10394">
    <property type="entry name" value="Hat1_N"/>
    <property type="match status" value="1"/>
</dbReference>
<accession>A0A6A4W4M6</accession>
<feature type="active site" description="Proton donor/acceptor" evidence="10">
    <location>
        <position position="270"/>
    </location>
</feature>
<evidence type="ECO:0000313" key="17">
    <source>
        <dbReference type="Proteomes" id="UP000440578"/>
    </source>
</evidence>
<keyword evidence="13" id="KW-0175">Coiled coil</keyword>
<evidence type="ECO:0000256" key="10">
    <source>
        <dbReference type="PIRSR" id="PIRSR038084-1"/>
    </source>
</evidence>
<evidence type="ECO:0000259" key="15">
    <source>
        <dbReference type="Pfam" id="PF21183"/>
    </source>
</evidence>
<dbReference type="GO" id="GO:0042393">
    <property type="term" value="F:histone binding"/>
    <property type="evidence" value="ECO:0007669"/>
    <property type="project" value="InterPro"/>
</dbReference>
<dbReference type="PANTHER" id="PTHR12046">
    <property type="entry name" value="HISTONE ACETYLTRANSFERASE TYPE B CATALYTIC SUBUNIT"/>
    <property type="match status" value="1"/>
</dbReference>
<keyword evidence="7 9" id="KW-0012">Acyltransferase</keyword>
<organism evidence="16 17">
    <name type="scientific">Amphibalanus amphitrite</name>
    <name type="common">Striped barnacle</name>
    <name type="synonym">Balanus amphitrite</name>
    <dbReference type="NCBI Taxonomy" id="1232801"/>
    <lineage>
        <taxon>Eukaryota</taxon>
        <taxon>Metazoa</taxon>
        <taxon>Ecdysozoa</taxon>
        <taxon>Arthropoda</taxon>
        <taxon>Crustacea</taxon>
        <taxon>Multicrustacea</taxon>
        <taxon>Cirripedia</taxon>
        <taxon>Thoracica</taxon>
        <taxon>Thoracicalcarea</taxon>
        <taxon>Balanomorpha</taxon>
        <taxon>Balanoidea</taxon>
        <taxon>Balanidae</taxon>
        <taxon>Amphibalaninae</taxon>
        <taxon>Amphibalanus</taxon>
    </lineage>
</organism>
<feature type="region of interest" description="Interaction with histone H4 N-terminus" evidence="11">
    <location>
        <begin position="219"/>
        <end position="221"/>
    </location>
</feature>
<dbReference type="Gene3D" id="3.90.360.10">
    <property type="entry name" value="Histone acetyl transferase 1 (HAT1), N-terminal domain"/>
    <property type="match status" value="1"/>
</dbReference>
<dbReference type="Gene3D" id="3.40.630.30">
    <property type="match status" value="1"/>
</dbReference>
<dbReference type="OrthoDB" id="10253098at2759"/>
<name>A0A6A4W4M6_AMPAM</name>
<comment type="similarity">
    <text evidence="2 9">Belongs to the HAT1 family.</text>
</comment>
<proteinExistence type="inferred from homology"/>
<evidence type="ECO:0000256" key="3">
    <source>
        <dbReference type="ARBA" id="ARBA00013184"/>
    </source>
</evidence>
<dbReference type="PIRSF" id="PIRSF038084">
    <property type="entry name" value="HAT-B_cat"/>
    <property type="match status" value="1"/>
</dbReference>
<evidence type="ECO:0000256" key="13">
    <source>
        <dbReference type="SAM" id="Coils"/>
    </source>
</evidence>
<dbReference type="GO" id="GO:0031509">
    <property type="term" value="P:subtelomeric heterochromatin formation"/>
    <property type="evidence" value="ECO:0007669"/>
    <property type="project" value="InterPro"/>
</dbReference>
<dbReference type="SUPFAM" id="SSF55729">
    <property type="entry name" value="Acyl-CoA N-acyltransferases (Nat)"/>
    <property type="match status" value="1"/>
</dbReference>
<dbReference type="InterPro" id="IPR017380">
    <property type="entry name" value="Hist_AcTrfase_B-typ_cat-su"/>
</dbReference>
<evidence type="ECO:0000256" key="12">
    <source>
        <dbReference type="PIRSR" id="PIRSR038084-3"/>
    </source>
</evidence>
<feature type="domain" description="Histone acetyltransferase type B catalytic subunit C-terminal" evidence="15">
    <location>
        <begin position="280"/>
        <end position="331"/>
    </location>
</feature>
<comment type="subcellular location">
    <subcellularLocation>
        <location evidence="1">Nucleus</location>
    </subcellularLocation>
</comment>
<feature type="coiled-coil region" evidence="13">
    <location>
        <begin position="380"/>
        <end position="407"/>
    </location>
</feature>
<dbReference type="EC" id="2.3.1.48" evidence="3 9"/>
<feature type="site" description="Interaction with histone H4 N-terminus" evidence="12">
    <location>
        <position position="192"/>
    </location>
</feature>
<sequence>MTMDSLDIAGSAQQEFVTDSNEALELKLVRCREDLECDDASFAPEMSHQVFGDTETIFGYKGLRVKLYYSAARLATYLGMTYETKIDPKKSQGVEPDEVLKPVADKLPPKFFTNIDEFVKALDKDASFRPFGELHHTFSPNSTSDSDASRTFEIYYCTAQTPGLREYHQALQTFILWYIDAASYIDVDDDRWRFFLCFERYSSAEGETRYAIAGYTTVYEYYAYPCNVRPRISQMLVLPPFQKMGLGAEMLDAVYRHYIPDTRVIDITVEDPSDNFTRLRDFVDCRNCAKLAAFQPKKLMQGFVPEMAEEAKKCLKLNSKQVRRVYEILRLKATNVSDKEEYRNFRLDVKRRLYTPYQKEDSDMKKLLKVLRPEELALSVTSREQRLETLDRLYTQLEEEYKHVLERLAHL</sequence>
<keyword evidence="5 9" id="KW-0808">Transferase</keyword>
<evidence type="ECO:0000313" key="16">
    <source>
        <dbReference type="EMBL" id="KAF0301305.1"/>
    </source>
</evidence>
<comment type="caution">
    <text evidence="16">The sequence shown here is derived from an EMBL/GenBank/DDBJ whole genome shotgun (WGS) entry which is preliminary data.</text>
</comment>